<accession>D8PVN2</accession>
<dbReference type="eggNOG" id="ENOG502SYNY">
    <property type="taxonomic scope" value="Eukaryota"/>
</dbReference>
<dbReference type="Proteomes" id="UP000007431">
    <property type="component" value="Unassembled WGS sequence"/>
</dbReference>
<dbReference type="VEuPathDB" id="FungiDB:SCHCODRAFT_01345250"/>
<feature type="compositionally biased region" description="Basic and acidic residues" evidence="2">
    <location>
        <begin position="707"/>
        <end position="720"/>
    </location>
</feature>
<dbReference type="OrthoDB" id="3053346at2759"/>
<reference evidence="3 4" key="1">
    <citation type="journal article" date="2010" name="Nat. Biotechnol.">
        <title>Genome sequence of the model mushroom Schizophyllum commune.</title>
        <authorList>
            <person name="Ohm R.A."/>
            <person name="de Jong J.F."/>
            <person name="Lugones L.G."/>
            <person name="Aerts A."/>
            <person name="Kothe E."/>
            <person name="Stajich J.E."/>
            <person name="de Vries R.P."/>
            <person name="Record E."/>
            <person name="Levasseur A."/>
            <person name="Baker S.E."/>
            <person name="Bartholomew K.A."/>
            <person name="Coutinho P.M."/>
            <person name="Erdmann S."/>
            <person name="Fowler T.J."/>
            <person name="Gathman A.C."/>
            <person name="Lombard V."/>
            <person name="Henrissat B."/>
            <person name="Knabe N."/>
            <person name="Kuees U."/>
            <person name="Lilly W.W."/>
            <person name="Lindquist E."/>
            <person name="Lucas S."/>
            <person name="Magnuson J.K."/>
            <person name="Piumi F."/>
            <person name="Raudaskoski M."/>
            <person name="Salamov A."/>
            <person name="Schmutz J."/>
            <person name="Schwarze F.W.M.R."/>
            <person name="vanKuyk P.A."/>
            <person name="Horton J.S."/>
            <person name="Grigoriev I.V."/>
            <person name="Woesten H.A.B."/>
        </authorList>
    </citation>
    <scope>NUCLEOTIDE SEQUENCE [LARGE SCALE GENOMIC DNA]</scope>
    <source>
        <strain evidence="4">H4-8 / FGSC 9210</strain>
    </source>
</reference>
<keyword evidence="1" id="KW-0175">Coiled coil</keyword>
<dbReference type="RefSeq" id="XP_003034974.1">
    <property type="nucleotide sequence ID" value="XM_003034928.1"/>
</dbReference>
<feature type="region of interest" description="Disordered" evidence="2">
    <location>
        <begin position="95"/>
        <end position="159"/>
    </location>
</feature>
<feature type="region of interest" description="Disordered" evidence="2">
    <location>
        <begin position="697"/>
        <end position="721"/>
    </location>
</feature>
<dbReference type="GeneID" id="9587517"/>
<proteinExistence type="predicted"/>
<feature type="region of interest" description="Disordered" evidence="2">
    <location>
        <begin position="558"/>
        <end position="586"/>
    </location>
</feature>
<dbReference type="HOGENOM" id="CLU_362536_0_0_1"/>
<feature type="compositionally biased region" description="Low complexity" evidence="2">
    <location>
        <begin position="136"/>
        <end position="146"/>
    </location>
</feature>
<gene>
    <name evidence="3" type="ORF">SCHCODRAFT_232314</name>
</gene>
<evidence type="ECO:0000256" key="2">
    <source>
        <dbReference type="SAM" id="MobiDB-lite"/>
    </source>
</evidence>
<evidence type="ECO:0000256" key="1">
    <source>
        <dbReference type="SAM" id="Coils"/>
    </source>
</evidence>
<dbReference type="AlphaFoldDB" id="D8PVN2"/>
<sequence>MSFPDTGSYYTFHLDPIASLQDIEDEEVAKAARALSPQVYVACTLEAFGVPRAPPAYEAAHISLVQQGLPVDSPEEFLESRIKVSDVPYWQIKAAQRAERQANRPDENPVEEPHKNDDAASDYSGASCHSGGGGHDSALSASSESHSGTDTQGDAAMDAPQADDDIADAEDDILAAINYQSELRDVSPVIIPLSYDLSSLDAPPSPAGFLEELKAINRIRSEYEERVRRLKDEIRRRDDEYMAGIEARRTAEEAQSTSPAPAQSRWLSVASFVPLTNKLKAHLDSDRLEVNGSARKVSGQPGSDLADIRRYLVDTILSIPLSFSAQLFSGPTVTMSFPDNGSYSIFRLDPIASLQDIIHDEDVMRAAHSIPCNEYVACMTIPIGAPHPPPAYTVAYIDLVQQGLPSDDPEQFLESRMCVPIRPNAHHPDDRRPVRCCNPLPWDDCYHVAAHRTHVRVQSDIRDVDPPHSLSPSECLVLHLALKDDQERQYQLCTCAATGSAPPAASVSSLTQAAIRNADRKSTDVPFWQQMRAEKAARAGQSTWTLPNEAMDRYLHGFDDTSSEETSSDYSRTSGNDSGLDSSASDTIYADVVDNGGVKPAERSEAIASDGLDAQDLALDVLRHRPDLGDLSPIIVPISYDIGTLDAPPSPAGFLEELDAMKRIRADYEARVQRLKADFLRRDRENMANAMEARPIEPGISAPLPREPVRRSRSVRDKMSLRGKIHKRTSGTRSVLVRHEYASLTRKRLSKIRPRKLRVLKSSSAWKRWKS</sequence>
<dbReference type="KEGG" id="scm:SCHCO_01345250"/>
<feature type="compositionally biased region" description="Basic and acidic residues" evidence="2">
    <location>
        <begin position="96"/>
        <end position="118"/>
    </location>
</feature>
<feature type="compositionally biased region" description="Polar residues" evidence="2">
    <location>
        <begin position="575"/>
        <end position="586"/>
    </location>
</feature>
<organism evidence="4">
    <name type="scientific">Schizophyllum commune (strain H4-8 / FGSC 9210)</name>
    <name type="common">Split gill fungus</name>
    <dbReference type="NCBI Taxonomy" id="578458"/>
    <lineage>
        <taxon>Eukaryota</taxon>
        <taxon>Fungi</taxon>
        <taxon>Dikarya</taxon>
        <taxon>Basidiomycota</taxon>
        <taxon>Agaricomycotina</taxon>
        <taxon>Agaricomycetes</taxon>
        <taxon>Agaricomycetidae</taxon>
        <taxon>Agaricales</taxon>
        <taxon>Schizophyllaceae</taxon>
        <taxon>Schizophyllum</taxon>
    </lineage>
</organism>
<dbReference type="STRING" id="578458.D8PVN2"/>
<dbReference type="EMBL" id="GL377303">
    <property type="protein sequence ID" value="EFJ00072.1"/>
    <property type="molecule type" value="Genomic_DNA"/>
</dbReference>
<protein>
    <submittedName>
        <fullName evidence="3">Uncharacterized protein</fullName>
    </submittedName>
</protein>
<evidence type="ECO:0000313" key="4">
    <source>
        <dbReference type="Proteomes" id="UP000007431"/>
    </source>
</evidence>
<evidence type="ECO:0000313" key="3">
    <source>
        <dbReference type="EMBL" id="EFJ00072.1"/>
    </source>
</evidence>
<feature type="coiled-coil region" evidence="1">
    <location>
        <begin position="213"/>
        <end position="240"/>
    </location>
</feature>
<name>D8PVN2_SCHCM</name>
<keyword evidence="4" id="KW-1185">Reference proteome</keyword>
<dbReference type="InParanoid" id="D8PVN2"/>